<protein>
    <submittedName>
        <fullName evidence="2">Uncharacterized protein</fullName>
    </submittedName>
</protein>
<dbReference type="AlphaFoldDB" id="A0A645GZX8"/>
<evidence type="ECO:0000256" key="1">
    <source>
        <dbReference type="SAM" id="MobiDB-lite"/>
    </source>
</evidence>
<reference evidence="2" key="1">
    <citation type="submission" date="2019-08" db="EMBL/GenBank/DDBJ databases">
        <authorList>
            <person name="Kucharzyk K."/>
            <person name="Murdoch R.W."/>
            <person name="Higgins S."/>
            <person name="Loffler F."/>
        </authorList>
    </citation>
    <scope>NUCLEOTIDE SEQUENCE</scope>
</reference>
<organism evidence="2">
    <name type="scientific">bioreactor metagenome</name>
    <dbReference type="NCBI Taxonomy" id="1076179"/>
    <lineage>
        <taxon>unclassified sequences</taxon>
        <taxon>metagenomes</taxon>
        <taxon>ecological metagenomes</taxon>
    </lineage>
</organism>
<name>A0A645GZX8_9ZZZZ</name>
<dbReference type="EMBL" id="VSSQ01080376">
    <property type="protein sequence ID" value="MPN29604.1"/>
    <property type="molecule type" value="Genomic_DNA"/>
</dbReference>
<sequence>MPEDPVVTDHAGIDRRRFHHRTLGGDVSQREGDRGGHALGLRGLRRQDDVVGIDAIDVV</sequence>
<gene>
    <name evidence="2" type="ORF">SDC9_177057</name>
</gene>
<proteinExistence type="predicted"/>
<accession>A0A645GZX8</accession>
<feature type="region of interest" description="Disordered" evidence="1">
    <location>
        <begin position="18"/>
        <end position="39"/>
    </location>
</feature>
<comment type="caution">
    <text evidence="2">The sequence shown here is derived from an EMBL/GenBank/DDBJ whole genome shotgun (WGS) entry which is preliminary data.</text>
</comment>
<evidence type="ECO:0000313" key="2">
    <source>
        <dbReference type="EMBL" id="MPN29604.1"/>
    </source>
</evidence>